<organism evidence="2 3">
    <name type="scientific">Apatococcus lobatus</name>
    <dbReference type="NCBI Taxonomy" id="904363"/>
    <lineage>
        <taxon>Eukaryota</taxon>
        <taxon>Viridiplantae</taxon>
        <taxon>Chlorophyta</taxon>
        <taxon>core chlorophytes</taxon>
        <taxon>Trebouxiophyceae</taxon>
        <taxon>Chlorellales</taxon>
        <taxon>Chlorellaceae</taxon>
        <taxon>Apatococcus</taxon>
    </lineage>
</organism>
<keyword evidence="3" id="KW-1185">Reference proteome</keyword>
<accession>A0AAW1RKP7</accession>
<evidence type="ECO:0008006" key="4">
    <source>
        <dbReference type="Google" id="ProtNLM"/>
    </source>
</evidence>
<feature type="region of interest" description="Disordered" evidence="1">
    <location>
        <begin position="231"/>
        <end position="256"/>
    </location>
</feature>
<gene>
    <name evidence="2" type="ORF">WJX74_004704</name>
</gene>
<evidence type="ECO:0000313" key="2">
    <source>
        <dbReference type="EMBL" id="KAK9833741.1"/>
    </source>
</evidence>
<dbReference type="EMBL" id="JALJOS010000010">
    <property type="protein sequence ID" value="KAK9833741.1"/>
    <property type="molecule type" value="Genomic_DNA"/>
</dbReference>
<comment type="caution">
    <text evidence="2">The sequence shown here is derived from an EMBL/GenBank/DDBJ whole genome shotgun (WGS) entry which is preliminary data.</text>
</comment>
<protein>
    <recommendedName>
        <fullName evidence="4">GAF domain-containing protein</fullName>
    </recommendedName>
</protein>
<reference evidence="2 3" key="1">
    <citation type="journal article" date="2024" name="Nat. Commun.">
        <title>Phylogenomics reveals the evolutionary origins of lichenization in chlorophyte algae.</title>
        <authorList>
            <person name="Puginier C."/>
            <person name="Libourel C."/>
            <person name="Otte J."/>
            <person name="Skaloud P."/>
            <person name="Haon M."/>
            <person name="Grisel S."/>
            <person name="Petersen M."/>
            <person name="Berrin J.G."/>
            <person name="Delaux P.M."/>
            <person name="Dal Grande F."/>
            <person name="Keller J."/>
        </authorList>
    </citation>
    <scope>NUCLEOTIDE SEQUENCE [LARGE SCALE GENOMIC DNA]</scope>
    <source>
        <strain evidence="2 3">SAG 2145</strain>
    </source>
</reference>
<proteinExistence type="predicted"/>
<evidence type="ECO:0000256" key="1">
    <source>
        <dbReference type="SAM" id="MobiDB-lite"/>
    </source>
</evidence>
<dbReference type="Proteomes" id="UP001438707">
    <property type="component" value="Unassembled WGS sequence"/>
</dbReference>
<name>A0AAW1RKP7_9CHLO</name>
<sequence>MADAILEDVERRAHIKLLIKAIKAVLKQEAPTTLALTAQASVDLVERGWLFAVMIRQEGWPQGMDSHIELGKQLLSAIAAEAGGVRSTRLTLCAHDPFEASKALIQPTEATEQGPSCTIGAPIQYLEMGQGFLMVEGCVRTEDPHLTAQHIMSGIQEALGNLLANTGRHQEPLTLAGQAPPMDLASIIHDGHRVLPVRVPQLWEDLVKFVHGKEVSFSIKEGARVQAHLPASEQDTPFFPFTPENRAQRQGGLTPA</sequence>
<dbReference type="AlphaFoldDB" id="A0AAW1RKP7"/>
<evidence type="ECO:0000313" key="3">
    <source>
        <dbReference type="Proteomes" id="UP001438707"/>
    </source>
</evidence>